<evidence type="ECO:0000256" key="1">
    <source>
        <dbReference type="SAM" id="Phobius"/>
    </source>
</evidence>
<dbReference type="Proteomes" id="UP000242875">
    <property type="component" value="Unassembled WGS sequence"/>
</dbReference>
<keyword evidence="1" id="KW-0812">Transmembrane</keyword>
<feature type="transmembrane region" description="Helical" evidence="1">
    <location>
        <begin position="20"/>
        <end position="40"/>
    </location>
</feature>
<keyword evidence="1" id="KW-1133">Transmembrane helix</keyword>
<protein>
    <submittedName>
        <fullName evidence="2">Uncharacterized protein</fullName>
    </submittedName>
</protein>
<dbReference type="InterPro" id="IPR008972">
    <property type="entry name" value="Cupredoxin"/>
</dbReference>
<evidence type="ECO:0000313" key="3">
    <source>
        <dbReference type="Proteomes" id="UP000242875"/>
    </source>
</evidence>
<keyword evidence="3" id="KW-1185">Reference proteome</keyword>
<accession>A0A261XZD3</accession>
<reference evidence="2 3" key="1">
    <citation type="journal article" date="2017" name="Mycologia">
        <title>Bifiguratus adelaidae, gen. et sp. nov., a new member of Mucoromycotina in endophytic and soil-dwelling habitats.</title>
        <authorList>
            <person name="Torres-Cruz T.J."/>
            <person name="Billingsley Tobias T.L."/>
            <person name="Almatruk M."/>
            <person name="Hesse C."/>
            <person name="Kuske C.R."/>
            <person name="Desiro A."/>
            <person name="Benucci G.M."/>
            <person name="Bonito G."/>
            <person name="Stajich J.E."/>
            <person name="Dunlap C."/>
            <person name="Arnold A.E."/>
            <person name="Porras-Alfaro A."/>
        </authorList>
    </citation>
    <scope>NUCLEOTIDE SEQUENCE [LARGE SCALE GENOMIC DNA]</scope>
    <source>
        <strain evidence="2 3">AZ0501</strain>
    </source>
</reference>
<dbReference type="Gene3D" id="2.60.40.420">
    <property type="entry name" value="Cupredoxins - blue copper proteins"/>
    <property type="match status" value="1"/>
</dbReference>
<comment type="caution">
    <text evidence="2">The sequence shown here is derived from an EMBL/GenBank/DDBJ whole genome shotgun (WGS) entry which is preliminary data.</text>
</comment>
<gene>
    <name evidence="2" type="ORF">BZG36_03531</name>
</gene>
<sequence>MAEEKPLEGFLRRRWKTATAITVVTVVVILALVLGLVLGLRNRNASSGSSAQALNTTQLVTTDQTEWVLSSNNFTISSTTTTRYYEFNVSQMQGAPDGYERTMLVVNGQYNILIYP</sequence>
<organism evidence="2 3">
    <name type="scientific">Bifiguratus adelaidae</name>
    <dbReference type="NCBI Taxonomy" id="1938954"/>
    <lineage>
        <taxon>Eukaryota</taxon>
        <taxon>Fungi</taxon>
        <taxon>Fungi incertae sedis</taxon>
        <taxon>Mucoromycota</taxon>
        <taxon>Mucoromycotina</taxon>
        <taxon>Endogonomycetes</taxon>
        <taxon>Endogonales</taxon>
        <taxon>Endogonales incertae sedis</taxon>
        <taxon>Bifiguratus</taxon>
    </lineage>
</organism>
<name>A0A261XZD3_9FUNG</name>
<proteinExistence type="predicted"/>
<dbReference type="EMBL" id="MVBO01000074">
    <property type="protein sequence ID" value="OZJ03678.1"/>
    <property type="molecule type" value="Genomic_DNA"/>
</dbReference>
<dbReference type="AlphaFoldDB" id="A0A261XZD3"/>
<evidence type="ECO:0000313" key="2">
    <source>
        <dbReference type="EMBL" id="OZJ03678.1"/>
    </source>
</evidence>
<keyword evidence="1" id="KW-0472">Membrane</keyword>